<reference evidence="3" key="1">
    <citation type="submission" date="2017-10" db="EMBL/GenBank/DDBJ databases">
        <title>Rapid genome shrinkage in a self-fertile nematode reveals novel sperm competition proteins.</title>
        <authorList>
            <person name="Yin D."/>
            <person name="Schwarz E.M."/>
            <person name="Thomas C.G."/>
            <person name="Felde R.L."/>
            <person name="Korf I.F."/>
            <person name="Cutter A.D."/>
            <person name="Schartner C.M."/>
            <person name="Ralston E.J."/>
            <person name="Meyer B.J."/>
            <person name="Haag E.S."/>
        </authorList>
    </citation>
    <scope>NUCLEOTIDE SEQUENCE [LARGE SCALE GENOMIC DNA]</scope>
    <source>
        <strain evidence="3">JU1422</strain>
    </source>
</reference>
<proteinExistence type="predicted"/>
<evidence type="ECO:0000256" key="1">
    <source>
        <dbReference type="SAM" id="SignalP"/>
    </source>
</evidence>
<dbReference type="AlphaFoldDB" id="A0A2G5SF95"/>
<dbReference type="STRING" id="1611254.A0A2G5SF95"/>
<evidence type="ECO:0008006" key="4">
    <source>
        <dbReference type="Google" id="ProtNLM"/>
    </source>
</evidence>
<keyword evidence="1" id="KW-0732">Signal</keyword>
<comment type="caution">
    <text evidence="2">The sequence shown here is derived from an EMBL/GenBank/DDBJ whole genome shotgun (WGS) entry which is preliminary data.</text>
</comment>
<dbReference type="EMBL" id="PDUG01000011">
    <property type="protein sequence ID" value="PIC13710.1"/>
    <property type="molecule type" value="Genomic_DNA"/>
</dbReference>
<feature type="chain" id="PRO_5013633526" description="MSP domain-containing protein" evidence="1">
    <location>
        <begin position="29"/>
        <end position="93"/>
    </location>
</feature>
<protein>
    <recommendedName>
        <fullName evidence="4">MSP domain-containing protein</fullName>
    </recommendedName>
</protein>
<organism evidence="2 3">
    <name type="scientific">Caenorhabditis nigoni</name>
    <dbReference type="NCBI Taxonomy" id="1611254"/>
    <lineage>
        <taxon>Eukaryota</taxon>
        <taxon>Metazoa</taxon>
        <taxon>Ecdysozoa</taxon>
        <taxon>Nematoda</taxon>
        <taxon>Chromadorea</taxon>
        <taxon>Rhabditida</taxon>
        <taxon>Rhabditina</taxon>
        <taxon>Rhabditomorpha</taxon>
        <taxon>Rhabditoidea</taxon>
        <taxon>Rhabditidae</taxon>
        <taxon>Peloderinae</taxon>
        <taxon>Caenorhabditis</taxon>
    </lineage>
</organism>
<name>A0A2G5SF95_9PELO</name>
<feature type="signal peptide" evidence="1">
    <location>
        <begin position="1"/>
        <end position="28"/>
    </location>
</feature>
<keyword evidence="3" id="KW-1185">Reference proteome</keyword>
<sequence>MSSSYVNTTRKIKTTLLVMFFFLTMTFADSAWHPIELVDFYDCTNPTGHVLVKLPPPANCSRKSEPKMLCTGKVTVHIRNETTENIEAFKYTI</sequence>
<dbReference type="Proteomes" id="UP000230233">
    <property type="component" value="Unassembled WGS sequence"/>
</dbReference>
<evidence type="ECO:0000313" key="3">
    <source>
        <dbReference type="Proteomes" id="UP000230233"/>
    </source>
</evidence>
<gene>
    <name evidence="2" type="ORF">B9Z55_027573</name>
</gene>
<dbReference type="OrthoDB" id="5906609at2759"/>
<accession>A0A2G5SF95</accession>
<evidence type="ECO:0000313" key="2">
    <source>
        <dbReference type="EMBL" id="PIC13710.1"/>
    </source>
</evidence>